<reference evidence="7 8" key="1">
    <citation type="submission" date="2023-11" db="EMBL/GenBank/DDBJ databases">
        <title>An acidophilic fungus is an integral part of prey digestion in a carnivorous sundew plant.</title>
        <authorList>
            <person name="Tsai I.J."/>
        </authorList>
    </citation>
    <scope>NUCLEOTIDE SEQUENCE [LARGE SCALE GENOMIC DNA]</scope>
    <source>
        <strain evidence="7">169a</strain>
    </source>
</reference>
<evidence type="ECO:0000313" key="8">
    <source>
        <dbReference type="Proteomes" id="UP001303373"/>
    </source>
</evidence>
<dbReference type="PANTHER" id="PTHR13377:SF3">
    <property type="entry name" value="TRANSMEMBRANE PROTEIN 115"/>
    <property type="match status" value="1"/>
</dbReference>
<dbReference type="GO" id="GO:0016020">
    <property type="term" value="C:membrane"/>
    <property type="evidence" value="ECO:0007669"/>
    <property type="project" value="UniProtKB-SubCell"/>
</dbReference>
<feature type="transmembrane region" description="Helical" evidence="6">
    <location>
        <begin position="90"/>
        <end position="107"/>
    </location>
</feature>
<dbReference type="AlphaFoldDB" id="A0AAQ3ME77"/>
<dbReference type="PANTHER" id="PTHR13377">
    <property type="entry name" value="PLACENTAL PROTEIN 6"/>
    <property type="match status" value="1"/>
</dbReference>
<dbReference type="GO" id="GO:0006890">
    <property type="term" value="P:retrograde vesicle-mediated transport, Golgi to endoplasmic reticulum"/>
    <property type="evidence" value="ECO:0007669"/>
    <property type="project" value="InterPro"/>
</dbReference>
<dbReference type="Gene3D" id="1.20.1540.10">
    <property type="entry name" value="Rhomboid-like"/>
    <property type="match status" value="1"/>
</dbReference>
<dbReference type="InterPro" id="IPR013861">
    <property type="entry name" value="TMEM115/Pdh1/Rbl19"/>
</dbReference>
<evidence type="ECO:0000256" key="5">
    <source>
        <dbReference type="SAM" id="MobiDB-lite"/>
    </source>
</evidence>
<accession>A0AAQ3ME77</accession>
<comment type="subcellular location">
    <subcellularLocation>
        <location evidence="1">Membrane</location>
        <topology evidence="1">Multi-pass membrane protein</topology>
    </subcellularLocation>
</comment>
<organism evidence="7 8">
    <name type="scientific">Acrodontium crateriforme</name>
    <dbReference type="NCBI Taxonomy" id="150365"/>
    <lineage>
        <taxon>Eukaryota</taxon>
        <taxon>Fungi</taxon>
        <taxon>Dikarya</taxon>
        <taxon>Ascomycota</taxon>
        <taxon>Pezizomycotina</taxon>
        <taxon>Dothideomycetes</taxon>
        <taxon>Dothideomycetidae</taxon>
        <taxon>Mycosphaerellales</taxon>
        <taxon>Teratosphaeriaceae</taxon>
        <taxon>Acrodontium</taxon>
    </lineage>
</organism>
<dbReference type="GO" id="GO:0005794">
    <property type="term" value="C:Golgi apparatus"/>
    <property type="evidence" value="ECO:0007669"/>
    <property type="project" value="TreeGrafter"/>
</dbReference>
<evidence type="ECO:0000256" key="6">
    <source>
        <dbReference type="SAM" id="Phobius"/>
    </source>
</evidence>
<dbReference type="Pfam" id="PF08551">
    <property type="entry name" value="DUF1751"/>
    <property type="match status" value="1"/>
</dbReference>
<proteinExistence type="predicted"/>
<dbReference type="InterPro" id="IPR035952">
    <property type="entry name" value="Rhomboid-like_sf"/>
</dbReference>
<dbReference type="Proteomes" id="UP001303373">
    <property type="component" value="Chromosome 14"/>
</dbReference>
<keyword evidence="8" id="KW-1185">Reference proteome</keyword>
<evidence type="ECO:0000256" key="1">
    <source>
        <dbReference type="ARBA" id="ARBA00004141"/>
    </source>
</evidence>
<sequence length="379" mass="40916">MPLRLNLPPLTRVLLLALVALSALNATLRFRAWNHFLDSQSPSTGLDALTTAASYLSSPQWAIPFLVLVPPKSLKFPWTFVTAPVVENNVLSMSISLAVLWAGGRYLERAYGSSEFGRFVAVTAVVPNFLTFLIYTLWHISGTPQYPTPIQGLVALEAGFLVALKQLVPEHTVSLFRGSIRVRIKHFPALFTALNMLSGPIFGTDTALWLSFFGFLSSWVYLRFYRLSDIGASATATAGEGSTMRGDASDTFAFVAFWPDMMQPFLTPICDGIYETLVQLKLFKPFSEEAIVAGNENVAARSDGLPSIMNGRGGSGRRAEAERRRAIALMALEERLNAPSLAGRSTGAPTGGHDGAANGSIASSQAQAPVVATQKEDNA</sequence>
<keyword evidence="4 6" id="KW-0472">Membrane</keyword>
<protein>
    <submittedName>
        <fullName evidence="7">DUF1751-domain-containing protein</fullName>
    </submittedName>
</protein>
<dbReference type="SUPFAM" id="SSF144091">
    <property type="entry name" value="Rhomboid-like"/>
    <property type="match status" value="1"/>
</dbReference>
<dbReference type="FunFam" id="1.20.1540.10:FF:000004">
    <property type="entry name" value="Transmembrane protein 115"/>
    <property type="match status" value="1"/>
</dbReference>
<feature type="region of interest" description="Disordered" evidence="5">
    <location>
        <begin position="339"/>
        <end position="379"/>
    </location>
</feature>
<evidence type="ECO:0000256" key="4">
    <source>
        <dbReference type="ARBA" id="ARBA00023136"/>
    </source>
</evidence>
<keyword evidence="2 6" id="KW-0812">Transmembrane</keyword>
<gene>
    <name evidence="7" type="ORF">R9X50_00788000</name>
</gene>
<feature type="transmembrane region" description="Helical" evidence="6">
    <location>
        <begin position="208"/>
        <end position="225"/>
    </location>
</feature>
<evidence type="ECO:0000313" key="7">
    <source>
        <dbReference type="EMBL" id="WPH04982.1"/>
    </source>
</evidence>
<feature type="transmembrane region" description="Helical" evidence="6">
    <location>
        <begin position="119"/>
        <end position="140"/>
    </location>
</feature>
<dbReference type="EMBL" id="CP138593">
    <property type="protein sequence ID" value="WPH04982.1"/>
    <property type="molecule type" value="Genomic_DNA"/>
</dbReference>
<dbReference type="SMART" id="SM01160">
    <property type="entry name" value="DUF1751"/>
    <property type="match status" value="1"/>
</dbReference>
<name>A0AAQ3ME77_9PEZI</name>
<keyword evidence="3 6" id="KW-1133">Transmembrane helix</keyword>
<evidence type="ECO:0000256" key="2">
    <source>
        <dbReference type="ARBA" id="ARBA00022692"/>
    </source>
</evidence>
<evidence type="ECO:0000256" key="3">
    <source>
        <dbReference type="ARBA" id="ARBA00022989"/>
    </source>
</evidence>